<gene>
    <name evidence="2" type="ORF">V1633_21115</name>
</gene>
<evidence type="ECO:0000313" key="3">
    <source>
        <dbReference type="Proteomes" id="UP001332243"/>
    </source>
</evidence>
<name>A0ABU7RWV2_9ACTN</name>
<accession>A0ABU7RWV2</accession>
<keyword evidence="1" id="KW-1133">Transmembrane helix</keyword>
<organism evidence="2 3">
    <name type="scientific">Plantactinospora sonchi</name>
    <dbReference type="NCBI Taxonomy" id="1544735"/>
    <lineage>
        <taxon>Bacteria</taxon>
        <taxon>Bacillati</taxon>
        <taxon>Actinomycetota</taxon>
        <taxon>Actinomycetes</taxon>
        <taxon>Micromonosporales</taxon>
        <taxon>Micromonosporaceae</taxon>
        <taxon>Plantactinospora</taxon>
    </lineage>
</organism>
<sequence length="151" mass="15777">MTPDDARAALDDIRKRHEQSRAEEVRHGLSPFYLAVLASVVLLSYASFDLPNPWGGAMLFPVVGLLALLAFVYARRAPVLRKPGSGELLVGVAAGIVLAAVLQGLAAAAQAVGTPTPHLVSAAVGSVICLLMAGRVCRGAEALARQADRRN</sequence>
<keyword evidence="1" id="KW-0472">Membrane</keyword>
<evidence type="ECO:0000256" key="1">
    <source>
        <dbReference type="SAM" id="Phobius"/>
    </source>
</evidence>
<proteinExistence type="predicted"/>
<evidence type="ECO:0008006" key="4">
    <source>
        <dbReference type="Google" id="ProtNLM"/>
    </source>
</evidence>
<evidence type="ECO:0000313" key="2">
    <source>
        <dbReference type="EMBL" id="MEE6260987.1"/>
    </source>
</evidence>
<feature type="transmembrane region" description="Helical" evidence="1">
    <location>
        <begin position="118"/>
        <end position="137"/>
    </location>
</feature>
<reference evidence="2 3" key="1">
    <citation type="submission" date="2024-01" db="EMBL/GenBank/DDBJ databases">
        <title>Genome insights into Plantactinospora sonchi sp. nov.</title>
        <authorList>
            <person name="Wang L."/>
        </authorList>
    </citation>
    <scope>NUCLEOTIDE SEQUENCE [LARGE SCALE GENOMIC DNA]</scope>
    <source>
        <strain evidence="2 3">NEAU-QY2</strain>
    </source>
</reference>
<keyword evidence="3" id="KW-1185">Reference proteome</keyword>
<comment type="caution">
    <text evidence="2">The sequence shown here is derived from an EMBL/GenBank/DDBJ whole genome shotgun (WGS) entry which is preliminary data.</text>
</comment>
<feature type="transmembrane region" description="Helical" evidence="1">
    <location>
        <begin position="54"/>
        <end position="74"/>
    </location>
</feature>
<protein>
    <recommendedName>
        <fullName evidence="4">Transmembrane protein</fullName>
    </recommendedName>
</protein>
<feature type="transmembrane region" description="Helical" evidence="1">
    <location>
        <begin position="86"/>
        <end position="112"/>
    </location>
</feature>
<feature type="transmembrane region" description="Helical" evidence="1">
    <location>
        <begin position="29"/>
        <end position="48"/>
    </location>
</feature>
<dbReference type="EMBL" id="JAZGQK010000017">
    <property type="protein sequence ID" value="MEE6260987.1"/>
    <property type="molecule type" value="Genomic_DNA"/>
</dbReference>
<dbReference type="RefSeq" id="WP_331216090.1">
    <property type="nucleotide sequence ID" value="NZ_JAZGQK010000017.1"/>
</dbReference>
<keyword evidence="1" id="KW-0812">Transmembrane</keyword>
<dbReference type="Proteomes" id="UP001332243">
    <property type="component" value="Unassembled WGS sequence"/>
</dbReference>